<reference evidence="12 13" key="2">
    <citation type="submission" date="2019-11" db="EMBL/GenBank/DDBJ databases">
        <authorList>
            <person name="Lu H."/>
        </authorList>
    </citation>
    <scope>NUCLEOTIDE SEQUENCE [LARGE SCALE GENOMIC DNA]</scope>
    <source>
        <strain evidence="12 13">FIM1</strain>
    </source>
</reference>
<feature type="region of interest" description="Disordered" evidence="10">
    <location>
        <begin position="1"/>
        <end position="192"/>
    </location>
</feature>
<evidence type="ECO:0000256" key="7">
    <source>
        <dbReference type="ARBA" id="ARBA00047899"/>
    </source>
</evidence>
<feature type="compositionally biased region" description="Polar residues" evidence="10">
    <location>
        <begin position="17"/>
        <end position="48"/>
    </location>
</feature>
<comment type="catalytic activity">
    <reaction evidence="7">
        <text>L-threonyl-[protein] + ATP = O-phospho-L-threonyl-[protein] + ADP + H(+)</text>
        <dbReference type="Rhea" id="RHEA:46608"/>
        <dbReference type="Rhea" id="RHEA-COMP:11060"/>
        <dbReference type="Rhea" id="RHEA-COMP:11605"/>
        <dbReference type="ChEBI" id="CHEBI:15378"/>
        <dbReference type="ChEBI" id="CHEBI:30013"/>
        <dbReference type="ChEBI" id="CHEBI:30616"/>
        <dbReference type="ChEBI" id="CHEBI:61977"/>
        <dbReference type="ChEBI" id="CHEBI:456216"/>
        <dbReference type="EC" id="2.7.11.1"/>
    </reaction>
</comment>
<evidence type="ECO:0000313" key="13">
    <source>
        <dbReference type="Proteomes" id="UP000422736"/>
    </source>
</evidence>
<dbReference type="SUPFAM" id="SSF56112">
    <property type="entry name" value="Protein kinase-like (PK-like)"/>
    <property type="match status" value="1"/>
</dbReference>
<dbReference type="InterPro" id="IPR000719">
    <property type="entry name" value="Prot_kinase_dom"/>
</dbReference>
<keyword evidence="13" id="KW-1185">Reference proteome</keyword>
<sequence>MTQSASKSMIPDDIKCTTPSSEEIARAQSSASNGNRTHSNSTTTSFLNNPDHMPPYRSTSLRSGSTSSGHSQGHGQGQNHGQVPVPMPLQPLQPLQPQPLQHGAQQVPLPMAPSPKLVNKQQQEASHSKNPLKKIFGRSKSHHAADQGKNSGSGNGQSPDLKQRVSPKPDGKPSSTSVRARGASLLHKDRDVTQHMHLIKSSSAISNLSHNTNPFLTSSNGRIPIESLDIHTRPPTISQLYHSPSSASATPSSTSLGFYQTEGDSKGENILPLPLKNPNDFLPEELQQPSVMLTDNFAFADSGRKNLGEGGSSQVMTVMSIYRKKNVYALKRFKLFKDETPDHFYHRCVSEFLIAKKLSNHVNIVKTYYLMKTPSISNGPKRSWAFLMQRCSQDMFHFTTLTGWASKPLDEKWCCFKQISRGVRYMHSLGIAHRDIKLENVLVTEYGALKLTDFGISAYGIKDPDDPSSERIKIRGYCGSPPHVPPEVMILSEKKRKVIPVPKEKEEYDPFKMDTWALGILMFNLVCSFALFGEAHKDDSKYRNFASFHEQFCKHSPHFKKPGIYRSGPGAEHPDFGKMGSVEASRVCLRLLDPDPNTRYSIEDLFNDPWMEKVETCFDEDDEEPLKEPELRKATTDDDPVPHDIPSTSSSFNEDSTTLTHSSNPFLQSNINNGNNAVKSPKIKSKSMLFIAEEEDMRRSATNSSSGSPQVAATNNNAQVAPTSLPTLDEEKTKDVDDDIKGTPETFAKAQQPPQSPVPVNNALTERISSLSLNTANSVNPADHGENSANTLMRNEGEAPSTSNDGPNSLYSNSITQKPSFASDTVSRSSSITSKNNSPMLSNSTTMSSRKRKKNLGHHHSECGGKPIFVLK</sequence>
<evidence type="ECO:0000256" key="3">
    <source>
        <dbReference type="ARBA" id="ARBA00022679"/>
    </source>
</evidence>
<keyword evidence="2" id="KW-0723">Serine/threonine-protein kinase</keyword>
<organism evidence="12 13">
    <name type="scientific">Kluyveromyces marxianus</name>
    <name type="common">Yeast</name>
    <name type="synonym">Candida kefyr</name>
    <dbReference type="NCBI Taxonomy" id="4911"/>
    <lineage>
        <taxon>Eukaryota</taxon>
        <taxon>Fungi</taxon>
        <taxon>Dikarya</taxon>
        <taxon>Ascomycota</taxon>
        <taxon>Saccharomycotina</taxon>
        <taxon>Saccharomycetes</taxon>
        <taxon>Saccharomycetales</taxon>
        <taxon>Saccharomycetaceae</taxon>
        <taxon>Kluyveromyces</taxon>
    </lineage>
</organism>
<proteinExistence type="predicted"/>
<dbReference type="EC" id="2.7.11.1" evidence="1"/>
<dbReference type="GO" id="GO:0016301">
    <property type="term" value="F:kinase activity"/>
    <property type="evidence" value="ECO:0007669"/>
    <property type="project" value="UniProtKB-KW"/>
</dbReference>
<feature type="compositionally biased region" description="Low complexity" evidence="10">
    <location>
        <begin position="823"/>
        <end position="838"/>
    </location>
</feature>
<keyword evidence="5 12" id="KW-0418">Kinase</keyword>
<feature type="region of interest" description="Disordered" evidence="10">
    <location>
        <begin position="618"/>
        <end position="680"/>
    </location>
</feature>
<dbReference type="Gene3D" id="1.10.510.10">
    <property type="entry name" value="Transferase(Phosphotransferase) domain 1"/>
    <property type="match status" value="1"/>
</dbReference>
<name>A0ABX6EXP6_KLUMA</name>
<accession>A0ABX6EXP6</accession>
<keyword evidence="3" id="KW-0808">Transferase</keyword>
<dbReference type="InterPro" id="IPR017441">
    <property type="entry name" value="Protein_kinase_ATP_BS"/>
</dbReference>
<feature type="compositionally biased region" description="Basic and acidic residues" evidence="10">
    <location>
        <begin position="161"/>
        <end position="171"/>
    </location>
</feature>
<evidence type="ECO:0000256" key="10">
    <source>
        <dbReference type="SAM" id="MobiDB-lite"/>
    </source>
</evidence>
<feature type="compositionally biased region" description="Low complexity" evidence="10">
    <location>
        <begin position="147"/>
        <end position="158"/>
    </location>
</feature>
<feature type="compositionally biased region" description="Pro residues" evidence="10">
    <location>
        <begin position="85"/>
        <end position="97"/>
    </location>
</feature>
<evidence type="ECO:0000256" key="4">
    <source>
        <dbReference type="ARBA" id="ARBA00022741"/>
    </source>
</evidence>
<feature type="compositionally biased region" description="Basic residues" evidence="10">
    <location>
        <begin position="849"/>
        <end position="858"/>
    </location>
</feature>
<evidence type="ECO:0000256" key="9">
    <source>
        <dbReference type="PROSITE-ProRule" id="PRU10141"/>
    </source>
</evidence>
<dbReference type="EMBL" id="CP015058">
    <property type="protein sequence ID" value="QGN16596.1"/>
    <property type="molecule type" value="Genomic_DNA"/>
</dbReference>
<keyword evidence="6 9" id="KW-0067">ATP-binding</keyword>
<feature type="domain" description="Protein kinase" evidence="11">
    <location>
        <begin position="301"/>
        <end position="611"/>
    </location>
</feature>
<feature type="compositionally biased region" description="Polar residues" evidence="10">
    <location>
        <begin position="119"/>
        <end position="129"/>
    </location>
</feature>
<dbReference type="PANTHER" id="PTHR24343:SF482">
    <property type="entry name" value="SERINE_THREONINE-PROTEIN KINASE PTK1_STK1-RELATED"/>
    <property type="match status" value="1"/>
</dbReference>
<evidence type="ECO:0000256" key="8">
    <source>
        <dbReference type="ARBA" id="ARBA00048679"/>
    </source>
</evidence>
<comment type="catalytic activity">
    <reaction evidence="8">
        <text>L-seryl-[protein] + ATP = O-phospho-L-seryl-[protein] + ADP + H(+)</text>
        <dbReference type="Rhea" id="RHEA:17989"/>
        <dbReference type="Rhea" id="RHEA-COMP:9863"/>
        <dbReference type="Rhea" id="RHEA-COMP:11604"/>
        <dbReference type="ChEBI" id="CHEBI:15378"/>
        <dbReference type="ChEBI" id="CHEBI:29999"/>
        <dbReference type="ChEBI" id="CHEBI:30616"/>
        <dbReference type="ChEBI" id="CHEBI:83421"/>
        <dbReference type="ChEBI" id="CHEBI:456216"/>
        <dbReference type="EC" id="2.7.11.1"/>
    </reaction>
</comment>
<evidence type="ECO:0000259" key="11">
    <source>
        <dbReference type="PROSITE" id="PS50011"/>
    </source>
</evidence>
<dbReference type="Pfam" id="PF00069">
    <property type="entry name" value="Pkinase"/>
    <property type="match status" value="1"/>
</dbReference>
<dbReference type="SMART" id="SM00220">
    <property type="entry name" value="S_TKc"/>
    <property type="match status" value="1"/>
</dbReference>
<feature type="compositionally biased region" description="Polar residues" evidence="10">
    <location>
        <begin position="839"/>
        <end position="848"/>
    </location>
</feature>
<keyword evidence="4 9" id="KW-0547">Nucleotide-binding</keyword>
<feature type="compositionally biased region" description="Basic and acidic residues" evidence="10">
    <location>
        <begin position="626"/>
        <end position="642"/>
    </location>
</feature>
<feature type="compositionally biased region" description="Polar residues" evidence="10">
    <location>
        <begin position="800"/>
        <end position="822"/>
    </location>
</feature>
<feature type="compositionally biased region" description="Basic and acidic residues" evidence="10">
    <location>
        <begin position="729"/>
        <end position="742"/>
    </location>
</feature>
<gene>
    <name evidence="12" type="primary">PTK2</name>
    <name evidence="12" type="ORF">FIM1_3312</name>
</gene>
<protein>
    <recommendedName>
        <fullName evidence="1">non-specific serine/threonine protein kinase</fullName>
        <ecNumber evidence="1">2.7.11.1</ecNumber>
    </recommendedName>
</protein>
<feature type="compositionally biased region" description="Low complexity" evidence="10">
    <location>
        <begin position="709"/>
        <end position="723"/>
    </location>
</feature>
<dbReference type="InterPro" id="IPR008271">
    <property type="entry name" value="Ser/Thr_kinase_AS"/>
</dbReference>
<dbReference type="PROSITE" id="PS00107">
    <property type="entry name" value="PROTEIN_KINASE_ATP"/>
    <property type="match status" value="1"/>
</dbReference>
<evidence type="ECO:0000256" key="6">
    <source>
        <dbReference type="ARBA" id="ARBA00022840"/>
    </source>
</evidence>
<dbReference type="InterPro" id="IPR011009">
    <property type="entry name" value="Kinase-like_dom_sf"/>
</dbReference>
<evidence type="ECO:0000313" key="12">
    <source>
        <dbReference type="EMBL" id="QGN16596.1"/>
    </source>
</evidence>
<feature type="compositionally biased region" description="Polar residues" evidence="10">
    <location>
        <begin position="646"/>
        <end position="678"/>
    </location>
</feature>
<evidence type="ECO:0000256" key="2">
    <source>
        <dbReference type="ARBA" id="ARBA00022527"/>
    </source>
</evidence>
<evidence type="ECO:0000256" key="1">
    <source>
        <dbReference type="ARBA" id="ARBA00012513"/>
    </source>
</evidence>
<feature type="region of interest" description="Disordered" evidence="10">
    <location>
        <begin position="696"/>
        <end position="761"/>
    </location>
</feature>
<feature type="region of interest" description="Disordered" evidence="10">
    <location>
        <begin position="774"/>
        <end position="872"/>
    </location>
</feature>
<dbReference type="Proteomes" id="UP000422736">
    <property type="component" value="Chromosome 5"/>
</dbReference>
<dbReference type="PROSITE" id="PS00108">
    <property type="entry name" value="PROTEIN_KINASE_ST"/>
    <property type="match status" value="1"/>
</dbReference>
<feature type="compositionally biased region" description="Basic residues" evidence="10">
    <location>
        <begin position="130"/>
        <end position="142"/>
    </location>
</feature>
<reference evidence="12 13" key="1">
    <citation type="submission" date="2016-03" db="EMBL/GenBank/DDBJ databases">
        <title>How can Kluyveromyces marxianus grow so fast - potential evolutionary course in Saccharomyces Complex revealed by comparative genomics.</title>
        <authorList>
            <person name="Mo W."/>
            <person name="Lu W."/>
            <person name="Yang X."/>
            <person name="Qi J."/>
            <person name="Lv H."/>
        </authorList>
    </citation>
    <scope>NUCLEOTIDE SEQUENCE [LARGE SCALE GENOMIC DNA]</scope>
    <source>
        <strain evidence="12 13">FIM1</strain>
    </source>
</reference>
<feature type="binding site" evidence="9">
    <location>
        <position position="331"/>
    </location>
    <ligand>
        <name>ATP</name>
        <dbReference type="ChEBI" id="CHEBI:30616"/>
    </ligand>
</feature>
<dbReference type="PANTHER" id="PTHR24343">
    <property type="entry name" value="SERINE/THREONINE KINASE"/>
    <property type="match status" value="1"/>
</dbReference>
<dbReference type="PROSITE" id="PS50011">
    <property type="entry name" value="PROTEIN_KINASE_DOM"/>
    <property type="match status" value="1"/>
</dbReference>
<evidence type="ECO:0000256" key="5">
    <source>
        <dbReference type="ARBA" id="ARBA00022777"/>
    </source>
</evidence>